<organism evidence="9 10">
    <name type="scientific">Paenibacillus mucilaginosus K02</name>
    <dbReference type="NCBI Taxonomy" id="997761"/>
    <lineage>
        <taxon>Bacteria</taxon>
        <taxon>Bacillati</taxon>
        <taxon>Bacillota</taxon>
        <taxon>Bacilli</taxon>
        <taxon>Bacillales</taxon>
        <taxon>Paenibacillaceae</taxon>
        <taxon>Paenibacillus</taxon>
    </lineage>
</organism>
<dbReference type="RefSeq" id="WP_014649644.1">
    <property type="nucleotide sequence ID" value="NC_017672.3"/>
</dbReference>
<feature type="domain" description="ABC transmembrane type-1" evidence="8">
    <location>
        <begin position="73"/>
        <end position="272"/>
    </location>
</feature>
<reference evidence="9 10" key="1">
    <citation type="submission" date="2013-06" db="EMBL/GenBank/DDBJ databases">
        <title>Complete genome sequence of Paenibacillus mucilaginosus K02.</title>
        <authorList>
            <person name="Xiao B."/>
            <person name="Sun L."/>
            <person name="Xiao L."/>
            <person name="Lian B."/>
        </authorList>
    </citation>
    <scope>NUCLEOTIDE SEQUENCE [LARGE SCALE GENOMIC DNA]</scope>
    <source>
        <strain evidence="9 10">K02</strain>
    </source>
</reference>
<keyword evidence="5 7" id="KW-1133">Transmembrane helix</keyword>
<evidence type="ECO:0000256" key="2">
    <source>
        <dbReference type="ARBA" id="ARBA00022448"/>
    </source>
</evidence>
<dbReference type="PATRIC" id="fig|997761.3.peg.1226"/>
<keyword evidence="4 7" id="KW-0812">Transmembrane</keyword>
<comment type="subcellular location">
    <subcellularLocation>
        <location evidence="1 7">Cell membrane</location>
        <topology evidence="1 7">Multi-pass membrane protein</topology>
    </subcellularLocation>
</comment>
<dbReference type="Gene3D" id="1.10.3720.10">
    <property type="entry name" value="MetI-like"/>
    <property type="match status" value="1"/>
</dbReference>
<dbReference type="CDD" id="cd06261">
    <property type="entry name" value="TM_PBP2"/>
    <property type="match status" value="1"/>
</dbReference>
<evidence type="ECO:0000256" key="4">
    <source>
        <dbReference type="ARBA" id="ARBA00022692"/>
    </source>
</evidence>
<evidence type="ECO:0000256" key="7">
    <source>
        <dbReference type="RuleBase" id="RU363032"/>
    </source>
</evidence>
<evidence type="ECO:0000313" key="10">
    <source>
        <dbReference type="Proteomes" id="UP000007392"/>
    </source>
</evidence>
<sequence>MNRALERTSAFDVLNYTLMTLLCVITVYPFLYLLAMSLSPADVSFTTLKIIPEQVTLDNFRQVLGYPNIRSGFLNSISRTVVGTVLSVVTTMAAAYVLSKPYFPHRRFWTQLILLTMFFSGGLIPTYLLIKDLGLTNNLGALVLPSMISAFQLLVTRNFLASLPAEPEESAKIDGANDIVILLKIVLPLSLPILVTLALWNMVSHWNSWFDSLLYMTDPSKEVLQVVMRRIVLDGQMDVMSTAIPEDRPHVSTETIKAATLMVTTLPIVAVYPLLQKYFVKGMLVGSVKG</sequence>
<name>I0BD56_9BACL</name>
<comment type="similarity">
    <text evidence="7">Belongs to the binding-protein-dependent transport system permease family.</text>
</comment>
<dbReference type="PANTHER" id="PTHR43744">
    <property type="entry name" value="ABC TRANSPORTER PERMEASE PROTEIN MG189-RELATED-RELATED"/>
    <property type="match status" value="1"/>
</dbReference>
<dbReference type="HOGENOM" id="CLU_016047_1_0_9"/>
<feature type="transmembrane region" description="Helical" evidence="7">
    <location>
        <begin position="77"/>
        <end position="98"/>
    </location>
</feature>
<dbReference type="Proteomes" id="UP000007392">
    <property type="component" value="Chromosome"/>
</dbReference>
<evidence type="ECO:0000256" key="5">
    <source>
        <dbReference type="ARBA" id="ARBA00022989"/>
    </source>
</evidence>
<dbReference type="AlphaFoldDB" id="I0BD56"/>
<dbReference type="GO" id="GO:0005886">
    <property type="term" value="C:plasma membrane"/>
    <property type="evidence" value="ECO:0007669"/>
    <property type="project" value="UniProtKB-SubCell"/>
</dbReference>
<dbReference type="GO" id="GO:0055085">
    <property type="term" value="P:transmembrane transport"/>
    <property type="evidence" value="ECO:0007669"/>
    <property type="project" value="InterPro"/>
</dbReference>
<accession>I0BD56</accession>
<dbReference type="InterPro" id="IPR035906">
    <property type="entry name" value="MetI-like_sf"/>
</dbReference>
<dbReference type="OrthoDB" id="9810086at2"/>
<keyword evidence="6 7" id="KW-0472">Membrane</keyword>
<evidence type="ECO:0000256" key="3">
    <source>
        <dbReference type="ARBA" id="ARBA00022475"/>
    </source>
</evidence>
<dbReference type="SUPFAM" id="SSF161098">
    <property type="entry name" value="MetI-like"/>
    <property type="match status" value="1"/>
</dbReference>
<keyword evidence="2 7" id="KW-0813">Transport</keyword>
<dbReference type="PROSITE" id="PS50928">
    <property type="entry name" value="ABC_TM1"/>
    <property type="match status" value="1"/>
</dbReference>
<keyword evidence="3" id="KW-1003">Cell membrane</keyword>
<dbReference type="KEGG" id="pmw:B2K_06120"/>
<feature type="transmembrane region" description="Helical" evidence="7">
    <location>
        <begin position="256"/>
        <end position="275"/>
    </location>
</feature>
<dbReference type="Pfam" id="PF00528">
    <property type="entry name" value="BPD_transp_1"/>
    <property type="match status" value="1"/>
</dbReference>
<evidence type="ECO:0000256" key="6">
    <source>
        <dbReference type="ARBA" id="ARBA00023136"/>
    </source>
</evidence>
<feature type="transmembrane region" description="Helical" evidence="7">
    <location>
        <begin position="142"/>
        <end position="160"/>
    </location>
</feature>
<dbReference type="InterPro" id="IPR000515">
    <property type="entry name" value="MetI-like"/>
</dbReference>
<evidence type="ECO:0000259" key="8">
    <source>
        <dbReference type="PROSITE" id="PS50928"/>
    </source>
</evidence>
<feature type="transmembrane region" description="Helical" evidence="7">
    <location>
        <begin position="110"/>
        <end position="130"/>
    </location>
</feature>
<dbReference type="PANTHER" id="PTHR43744:SF9">
    <property type="entry name" value="POLYGALACTURONAN_RHAMNOGALACTURONAN TRANSPORT SYSTEM PERMEASE PROTEIN YTCP"/>
    <property type="match status" value="1"/>
</dbReference>
<dbReference type="EMBL" id="CP003422">
    <property type="protein sequence ID" value="AFH60303.1"/>
    <property type="molecule type" value="Genomic_DNA"/>
</dbReference>
<proteinExistence type="inferred from homology"/>
<evidence type="ECO:0000313" key="9">
    <source>
        <dbReference type="EMBL" id="AFH60303.1"/>
    </source>
</evidence>
<gene>
    <name evidence="9" type="ORF">B2K_06120</name>
</gene>
<evidence type="ECO:0000256" key="1">
    <source>
        <dbReference type="ARBA" id="ARBA00004651"/>
    </source>
</evidence>
<feature type="transmembrane region" description="Helical" evidence="7">
    <location>
        <begin position="12"/>
        <end position="35"/>
    </location>
</feature>
<protein>
    <submittedName>
        <fullName evidence="9">ABC transporter permease</fullName>
    </submittedName>
</protein>
<feature type="transmembrane region" description="Helical" evidence="7">
    <location>
        <begin position="181"/>
        <end position="203"/>
    </location>
</feature>